<dbReference type="Pfam" id="PF13183">
    <property type="entry name" value="Fer4_8"/>
    <property type="match status" value="1"/>
</dbReference>
<dbReference type="FunFam" id="3.30.70.2740:FF:000003">
    <property type="entry name" value="Oxidoreductase, FAD-binding, putative"/>
    <property type="match status" value="1"/>
</dbReference>
<dbReference type="Pfam" id="PF01565">
    <property type="entry name" value="FAD_binding_4"/>
    <property type="match status" value="1"/>
</dbReference>
<reference evidence="15 16" key="1">
    <citation type="submission" date="2017-04" db="EMBL/GenBank/DDBJ databases">
        <authorList>
            <person name="Afonso C.L."/>
            <person name="Miller P.J."/>
            <person name="Scott M.A."/>
            <person name="Spackman E."/>
            <person name="Goraichik I."/>
            <person name="Dimitrov K.M."/>
            <person name="Suarez D.L."/>
            <person name="Swayne D.E."/>
        </authorList>
    </citation>
    <scope>NUCLEOTIDE SEQUENCE [LARGE SCALE GENOMIC DNA]</scope>
    <source>
        <strain evidence="15 16">A2P</strain>
    </source>
</reference>
<dbReference type="InterPro" id="IPR017896">
    <property type="entry name" value="4Fe4S_Fe-S-bd"/>
</dbReference>
<dbReference type="PROSITE" id="PS51379">
    <property type="entry name" value="4FE4S_FER_2"/>
    <property type="match status" value="1"/>
</dbReference>
<evidence type="ECO:0000256" key="5">
    <source>
        <dbReference type="ARBA" id="ARBA00022827"/>
    </source>
</evidence>
<dbReference type="InterPro" id="IPR036318">
    <property type="entry name" value="FAD-bd_PCMH-like_sf"/>
</dbReference>
<comment type="similarity">
    <text evidence="11">In the N-terminal section; belongs to the FAD-binding oxidoreductase/transferase type 4 family.</text>
</comment>
<protein>
    <recommendedName>
        <fullName evidence="12">D-2-hydroxyglutarate dehydrogenase</fullName>
        <ecNumber evidence="9">1.1.99.39</ecNumber>
    </recommendedName>
</protein>
<dbReference type="InterPro" id="IPR016166">
    <property type="entry name" value="FAD-bd_PCMH"/>
</dbReference>
<dbReference type="InterPro" id="IPR016171">
    <property type="entry name" value="Vanillyl_alc_oxidase_C-sub2"/>
</dbReference>
<comment type="cofactor">
    <cofactor evidence="1">
        <name>FAD</name>
        <dbReference type="ChEBI" id="CHEBI:57692"/>
    </cofactor>
</comment>
<evidence type="ECO:0000313" key="15">
    <source>
        <dbReference type="EMBL" id="SMF87097.1"/>
    </source>
</evidence>
<evidence type="ECO:0000313" key="16">
    <source>
        <dbReference type="Proteomes" id="UP000192936"/>
    </source>
</evidence>
<keyword evidence="2" id="KW-0004">4Fe-4S</keyword>
<evidence type="ECO:0000256" key="7">
    <source>
        <dbReference type="ARBA" id="ARBA00023004"/>
    </source>
</evidence>
<evidence type="ECO:0000256" key="6">
    <source>
        <dbReference type="ARBA" id="ARBA00023002"/>
    </source>
</evidence>
<dbReference type="GO" id="GO:0008720">
    <property type="term" value="F:D-lactate dehydrogenase (NAD+) activity"/>
    <property type="evidence" value="ECO:0007669"/>
    <property type="project" value="TreeGrafter"/>
</dbReference>
<dbReference type="GO" id="GO:0071949">
    <property type="term" value="F:FAD binding"/>
    <property type="evidence" value="ECO:0007669"/>
    <property type="project" value="InterPro"/>
</dbReference>
<dbReference type="InterPro" id="IPR016169">
    <property type="entry name" value="FAD-bd_PCMH_sub2"/>
</dbReference>
<dbReference type="Gene3D" id="3.30.465.10">
    <property type="match status" value="1"/>
</dbReference>
<dbReference type="InterPro" id="IPR006094">
    <property type="entry name" value="Oxid_FAD_bind_N"/>
</dbReference>
<dbReference type="SUPFAM" id="SSF55103">
    <property type="entry name" value="FAD-linked oxidases, C-terminal domain"/>
    <property type="match status" value="1"/>
</dbReference>
<keyword evidence="8" id="KW-0411">Iron-sulfur</keyword>
<dbReference type="PANTHER" id="PTHR11748:SF119">
    <property type="entry name" value="D-2-HYDROXYGLUTARATE DEHYDROGENASE"/>
    <property type="match status" value="1"/>
</dbReference>
<dbReference type="RefSeq" id="WP_085091026.1">
    <property type="nucleotide sequence ID" value="NZ_FXAK01000008.1"/>
</dbReference>
<evidence type="ECO:0000256" key="1">
    <source>
        <dbReference type="ARBA" id="ARBA00001974"/>
    </source>
</evidence>
<feature type="domain" description="4Fe-4S ferredoxin-type" evidence="13">
    <location>
        <begin position="615"/>
        <end position="645"/>
    </location>
</feature>
<dbReference type="SUPFAM" id="SSF46548">
    <property type="entry name" value="alpha-helical ferredoxin"/>
    <property type="match status" value="1"/>
</dbReference>
<dbReference type="Pfam" id="PF02913">
    <property type="entry name" value="FAD-oxidase_C"/>
    <property type="match status" value="1"/>
</dbReference>
<keyword evidence="5" id="KW-0274">FAD</keyword>
<feature type="domain" description="FAD-binding PCMH-type" evidence="14">
    <location>
        <begin position="53"/>
        <end position="272"/>
    </location>
</feature>
<evidence type="ECO:0000256" key="4">
    <source>
        <dbReference type="ARBA" id="ARBA00022723"/>
    </source>
</evidence>
<evidence type="ECO:0000259" key="13">
    <source>
        <dbReference type="PROSITE" id="PS51379"/>
    </source>
</evidence>
<evidence type="ECO:0000256" key="12">
    <source>
        <dbReference type="ARBA" id="ARBA00067680"/>
    </source>
</evidence>
<dbReference type="InterPro" id="IPR016164">
    <property type="entry name" value="FAD-linked_Oxase-like_C"/>
</dbReference>
<dbReference type="STRING" id="286727.SAMN02982917_6169"/>
<dbReference type="Gene3D" id="3.30.70.2740">
    <property type="match status" value="1"/>
</dbReference>
<proteinExistence type="inferred from homology"/>
<evidence type="ECO:0000256" key="9">
    <source>
        <dbReference type="ARBA" id="ARBA00039003"/>
    </source>
</evidence>
<dbReference type="GO" id="GO:1903457">
    <property type="term" value="P:lactate catabolic process"/>
    <property type="evidence" value="ECO:0007669"/>
    <property type="project" value="TreeGrafter"/>
</dbReference>
<dbReference type="EMBL" id="FXAK01000008">
    <property type="protein sequence ID" value="SMF87097.1"/>
    <property type="molecule type" value="Genomic_DNA"/>
</dbReference>
<dbReference type="SUPFAM" id="SSF56176">
    <property type="entry name" value="FAD-binding/transporter-associated domain-like"/>
    <property type="match status" value="1"/>
</dbReference>
<dbReference type="InterPro" id="IPR004017">
    <property type="entry name" value="Cys_rich_dom"/>
</dbReference>
<keyword evidence="7" id="KW-0408">Iron</keyword>
<sequence>MPLDDRNAPTAAPRRGSRIGDGALAARLRGAVKGEVLFDRFVRGRYSTDASIYQMEPVGVVVPRDAEDVAAAVAVAVEEGVPILPRGGGTSQCGQTVNEALVLDCSRHLNRILDVNAEARTATVQPGIVLDHLNKALKPLGLWFPVDVSTAAQATIGGMTGNNSCGTRSLRYGNMVHNVRAIDAVLADGTPVRFDGSAPSTGRHRQLEAALKALHAREADEIAARIPAVRRKVGGYNIERLGGDHPNLAKLLVGSEGTLAFFQRIELALAPLPRHKVLGVCHFPTFRKAMESAQAIVGLKPAAVELVDRNMIALGRDIPLFRATMDRFIVGEPDALLLVEFAGEDRDEEIVNLRRLGELMGDLGLPGAVVEAVDPAFQAAIWEVRKAGLNIMMSMRTEGKPVSFIEDCAVPLEHLADYTERLTEVFHRHGTTGTWYAHASEGCLHVRPVLNLKQELEVRKMRAIAEEAFALVREYKGSHSGEHGDGLVRSEFHEPMYGRRIVDAFREVKTLFDPAGLFNPGKIVDPPRMDDRRLFRYKPGYGAMPVDTALDWSEWNGFLGAVEMCNNNGTCRKSDPGVMCPSYRATCDEQHVTRGRANTLRLALTGQLGPEGLAADGVMEALDLCVGCKGCKRECPTGVDMAKMKIEVLAQRRRHGARLSLRDRLVAWLPRYAPTLSAAAPLLNLHGRIPGLPALTERLLGLSRHRSLPRWHRTPFRHSDVPKHGAAGEVVLFADTFNRWFESDNARAAVRVLEAAGYTVHAAPPADGGRPLCCGRTFLAAGLVEQARAEQWRVVEALMPYAERGVPIIGLEPSCLLTLRDEMTAVLPGPEYARIAGHALLFEEFLDREHAAGRLALPLKPLAARRALVHGHCHQKAMGALPPVERVLKLIPDLEVSVLQSTCCGMAGAFGYQAEHHEVSMRMGELDLLPAVRAADADTILVADGTSCRHQIQDGAGRRAVHVALVLEQALEQALAERTAAVGEGPE</sequence>
<organism evidence="15 16">
    <name type="scientific">Azospirillum oryzae</name>
    <dbReference type="NCBI Taxonomy" id="286727"/>
    <lineage>
        <taxon>Bacteria</taxon>
        <taxon>Pseudomonadati</taxon>
        <taxon>Pseudomonadota</taxon>
        <taxon>Alphaproteobacteria</taxon>
        <taxon>Rhodospirillales</taxon>
        <taxon>Azospirillaceae</taxon>
        <taxon>Azospirillum</taxon>
    </lineage>
</organism>
<dbReference type="Pfam" id="PF02754">
    <property type="entry name" value="CCG"/>
    <property type="match status" value="1"/>
</dbReference>
<keyword evidence="4" id="KW-0479">Metal-binding</keyword>
<dbReference type="PROSITE" id="PS51387">
    <property type="entry name" value="FAD_PCMH"/>
    <property type="match status" value="1"/>
</dbReference>
<accession>A0A1X7HJQ7</accession>
<comment type="catalytic activity">
    <reaction evidence="10">
        <text>(R)-2-hydroxyglutarate + A = 2-oxoglutarate + AH2</text>
        <dbReference type="Rhea" id="RHEA:38295"/>
        <dbReference type="ChEBI" id="CHEBI:13193"/>
        <dbReference type="ChEBI" id="CHEBI:15801"/>
        <dbReference type="ChEBI" id="CHEBI:16810"/>
        <dbReference type="ChEBI" id="CHEBI:17499"/>
        <dbReference type="EC" id="1.1.99.39"/>
    </reaction>
    <physiologicalReaction direction="left-to-right" evidence="10">
        <dbReference type="Rhea" id="RHEA:38296"/>
    </physiologicalReaction>
</comment>
<dbReference type="PANTHER" id="PTHR11748">
    <property type="entry name" value="D-LACTATE DEHYDROGENASE"/>
    <property type="match status" value="1"/>
</dbReference>
<evidence type="ECO:0000256" key="3">
    <source>
        <dbReference type="ARBA" id="ARBA00022630"/>
    </source>
</evidence>
<keyword evidence="3" id="KW-0285">Flavoprotein</keyword>
<dbReference type="Gene3D" id="1.10.45.10">
    <property type="entry name" value="Vanillyl-alcohol Oxidase, Chain A, domain 4"/>
    <property type="match status" value="1"/>
</dbReference>
<evidence type="ECO:0000256" key="8">
    <source>
        <dbReference type="ARBA" id="ARBA00023014"/>
    </source>
</evidence>
<dbReference type="OrthoDB" id="9815648at2"/>
<dbReference type="GO" id="GO:0004458">
    <property type="term" value="F:D-lactate dehydrogenase (cytochrome) activity"/>
    <property type="evidence" value="ECO:0007669"/>
    <property type="project" value="TreeGrafter"/>
</dbReference>
<dbReference type="AlphaFoldDB" id="A0A1X7HJQ7"/>
<dbReference type="EC" id="1.1.99.39" evidence="9"/>
<dbReference type="GO" id="GO:0046872">
    <property type="term" value="F:metal ion binding"/>
    <property type="evidence" value="ECO:0007669"/>
    <property type="project" value="UniProtKB-KW"/>
</dbReference>
<dbReference type="PROSITE" id="PS00198">
    <property type="entry name" value="4FE4S_FER_1"/>
    <property type="match status" value="1"/>
</dbReference>
<name>A0A1X7HJQ7_9PROT</name>
<evidence type="ECO:0000256" key="10">
    <source>
        <dbReference type="ARBA" id="ARBA00051291"/>
    </source>
</evidence>
<dbReference type="Proteomes" id="UP000192936">
    <property type="component" value="Unassembled WGS sequence"/>
</dbReference>
<dbReference type="InterPro" id="IPR017900">
    <property type="entry name" value="4Fe4S_Fe_S_CS"/>
</dbReference>
<evidence type="ECO:0000259" key="14">
    <source>
        <dbReference type="PROSITE" id="PS51387"/>
    </source>
</evidence>
<dbReference type="InterPro" id="IPR004113">
    <property type="entry name" value="FAD-bd_oxidored_4_C"/>
</dbReference>
<dbReference type="GO" id="GO:0051539">
    <property type="term" value="F:4 iron, 4 sulfur cluster binding"/>
    <property type="evidence" value="ECO:0007669"/>
    <property type="project" value="UniProtKB-KW"/>
</dbReference>
<evidence type="ECO:0000256" key="2">
    <source>
        <dbReference type="ARBA" id="ARBA00022485"/>
    </source>
</evidence>
<evidence type="ECO:0000256" key="11">
    <source>
        <dbReference type="ARBA" id="ARBA00060924"/>
    </source>
</evidence>
<gene>
    <name evidence="15" type="ORF">SAMN02982917_6169</name>
</gene>
<dbReference type="GO" id="GO:0051990">
    <property type="term" value="F:(R)-2-hydroxyglutarate dehydrogenase activity"/>
    <property type="evidence" value="ECO:0007669"/>
    <property type="project" value="UniProtKB-EC"/>
</dbReference>
<keyword evidence="6" id="KW-0560">Oxidoreductase</keyword>